<feature type="region of interest" description="Disordered" evidence="1">
    <location>
        <begin position="1"/>
        <end position="48"/>
    </location>
</feature>
<organism evidence="2 3">
    <name type="scientific">Russula ochroleuca</name>
    <dbReference type="NCBI Taxonomy" id="152965"/>
    <lineage>
        <taxon>Eukaryota</taxon>
        <taxon>Fungi</taxon>
        <taxon>Dikarya</taxon>
        <taxon>Basidiomycota</taxon>
        <taxon>Agaricomycotina</taxon>
        <taxon>Agaricomycetes</taxon>
        <taxon>Russulales</taxon>
        <taxon>Russulaceae</taxon>
        <taxon>Russula</taxon>
    </lineage>
</organism>
<feature type="region of interest" description="Disordered" evidence="1">
    <location>
        <begin position="66"/>
        <end position="109"/>
    </location>
</feature>
<keyword evidence="3" id="KW-1185">Reference proteome</keyword>
<dbReference type="AlphaFoldDB" id="A0A9P5JWZ2"/>
<feature type="compositionally biased region" description="Polar residues" evidence="1">
    <location>
        <begin position="70"/>
        <end position="89"/>
    </location>
</feature>
<protein>
    <submittedName>
        <fullName evidence="2">Uncharacterized protein</fullName>
    </submittedName>
</protein>
<gene>
    <name evidence="2" type="ORF">DFH94DRAFT_639283</name>
</gene>
<dbReference type="Proteomes" id="UP000759537">
    <property type="component" value="Unassembled WGS sequence"/>
</dbReference>
<dbReference type="EMBL" id="WHVB01000040">
    <property type="protein sequence ID" value="KAF8466554.1"/>
    <property type="molecule type" value="Genomic_DNA"/>
</dbReference>
<reference evidence="2" key="1">
    <citation type="submission" date="2019-10" db="EMBL/GenBank/DDBJ databases">
        <authorList>
            <consortium name="DOE Joint Genome Institute"/>
            <person name="Kuo A."/>
            <person name="Miyauchi S."/>
            <person name="Kiss E."/>
            <person name="Drula E."/>
            <person name="Kohler A."/>
            <person name="Sanchez-Garcia M."/>
            <person name="Andreopoulos B."/>
            <person name="Barry K.W."/>
            <person name="Bonito G."/>
            <person name="Buee M."/>
            <person name="Carver A."/>
            <person name="Chen C."/>
            <person name="Cichocki N."/>
            <person name="Clum A."/>
            <person name="Culley D."/>
            <person name="Crous P.W."/>
            <person name="Fauchery L."/>
            <person name="Girlanda M."/>
            <person name="Hayes R."/>
            <person name="Keri Z."/>
            <person name="LaButti K."/>
            <person name="Lipzen A."/>
            <person name="Lombard V."/>
            <person name="Magnuson J."/>
            <person name="Maillard F."/>
            <person name="Morin E."/>
            <person name="Murat C."/>
            <person name="Nolan M."/>
            <person name="Ohm R."/>
            <person name="Pangilinan J."/>
            <person name="Pereira M."/>
            <person name="Perotto S."/>
            <person name="Peter M."/>
            <person name="Riley R."/>
            <person name="Sitrit Y."/>
            <person name="Stielow B."/>
            <person name="Szollosi G."/>
            <person name="Zifcakova L."/>
            <person name="Stursova M."/>
            <person name="Spatafora J.W."/>
            <person name="Tedersoo L."/>
            <person name="Vaario L.-M."/>
            <person name="Yamada A."/>
            <person name="Yan M."/>
            <person name="Wang P."/>
            <person name="Xu J."/>
            <person name="Bruns T."/>
            <person name="Baldrian P."/>
            <person name="Vilgalys R."/>
            <person name="Henrissat B."/>
            <person name="Grigoriev I.V."/>
            <person name="Hibbett D."/>
            <person name="Nagy L.G."/>
            <person name="Martin F.M."/>
        </authorList>
    </citation>
    <scope>NUCLEOTIDE SEQUENCE</scope>
    <source>
        <strain evidence="2">Prilba</strain>
    </source>
</reference>
<evidence type="ECO:0000313" key="2">
    <source>
        <dbReference type="EMBL" id="KAF8466554.1"/>
    </source>
</evidence>
<sequence length="166" mass="17819">MSGSSDGHTTAHSPGRNSLTESPFLVHPYPSRKQAVTPPAMDSPTRRDLEGVYDSLLMATSGVKRVGKGYQSSHVKPISTNTSPLSSKTPGRFFHPTRRPMPPPVSSEDKFMTWTTDELDVTSSGRANVDDPGLLEDRAGTAKAVSRALKALVTGRVVVKKASRTS</sequence>
<comment type="caution">
    <text evidence="2">The sequence shown here is derived from an EMBL/GenBank/DDBJ whole genome shotgun (WGS) entry which is preliminary data.</text>
</comment>
<name>A0A9P5JWZ2_9AGAM</name>
<evidence type="ECO:0000256" key="1">
    <source>
        <dbReference type="SAM" id="MobiDB-lite"/>
    </source>
</evidence>
<proteinExistence type="predicted"/>
<dbReference type="OrthoDB" id="68483at2759"/>
<accession>A0A9P5JWZ2</accession>
<evidence type="ECO:0000313" key="3">
    <source>
        <dbReference type="Proteomes" id="UP000759537"/>
    </source>
</evidence>
<reference evidence="2" key="2">
    <citation type="journal article" date="2020" name="Nat. Commun.">
        <title>Large-scale genome sequencing of mycorrhizal fungi provides insights into the early evolution of symbiotic traits.</title>
        <authorList>
            <person name="Miyauchi S."/>
            <person name="Kiss E."/>
            <person name="Kuo A."/>
            <person name="Drula E."/>
            <person name="Kohler A."/>
            <person name="Sanchez-Garcia M."/>
            <person name="Morin E."/>
            <person name="Andreopoulos B."/>
            <person name="Barry K.W."/>
            <person name="Bonito G."/>
            <person name="Buee M."/>
            <person name="Carver A."/>
            <person name="Chen C."/>
            <person name="Cichocki N."/>
            <person name="Clum A."/>
            <person name="Culley D."/>
            <person name="Crous P.W."/>
            <person name="Fauchery L."/>
            <person name="Girlanda M."/>
            <person name="Hayes R.D."/>
            <person name="Keri Z."/>
            <person name="LaButti K."/>
            <person name="Lipzen A."/>
            <person name="Lombard V."/>
            <person name="Magnuson J."/>
            <person name="Maillard F."/>
            <person name="Murat C."/>
            <person name="Nolan M."/>
            <person name="Ohm R.A."/>
            <person name="Pangilinan J."/>
            <person name="Pereira M.F."/>
            <person name="Perotto S."/>
            <person name="Peter M."/>
            <person name="Pfister S."/>
            <person name="Riley R."/>
            <person name="Sitrit Y."/>
            <person name="Stielow J.B."/>
            <person name="Szollosi G."/>
            <person name="Zifcakova L."/>
            <person name="Stursova M."/>
            <person name="Spatafora J.W."/>
            <person name="Tedersoo L."/>
            <person name="Vaario L.M."/>
            <person name="Yamada A."/>
            <person name="Yan M."/>
            <person name="Wang P."/>
            <person name="Xu J."/>
            <person name="Bruns T."/>
            <person name="Baldrian P."/>
            <person name="Vilgalys R."/>
            <person name="Dunand C."/>
            <person name="Henrissat B."/>
            <person name="Grigoriev I.V."/>
            <person name="Hibbett D."/>
            <person name="Nagy L.G."/>
            <person name="Martin F.M."/>
        </authorList>
    </citation>
    <scope>NUCLEOTIDE SEQUENCE</scope>
    <source>
        <strain evidence="2">Prilba</strain>
    </source>
</reference>
<feature type="compositionally biased region" description="Polar residues" evidence="1">
    <location>
        <begin position="1"/>
        <end position="21"/>
    </location>
</feature>